<reference evidence="4" key="1">
    <citation type="journal article" date="2019" name="Int. J. Syst. Evol. Microbiol.">
        <title>The Global Catalogue of Microorganisms (GCM) 10K type strain sequencing project: providing services to taxonomists for standard genome sequencing and annotation.</title>
        <authorList>
            <consortium name="The Broad Institute Genomics Platform"/>
            <consortium name="The Broad Institute Genome Sequencing Center for Infectious Disease"/>
            <person name="Wu L."/>
            <person name="Ma J."/>
        </authorList>
    </citation>
    <scope>NUCLEOTIDE SEQUENCE [LARGE SCALE GENOMIC DNA]</scope>
    <source>
        <strain evidence="4">CGMCC 4.7289</strain>
    </source>
</reference>
<keyword evidence="2" id="KW-0812">Transmembrane</keyword>
<protein>
    <recommendedName>
        <fullName evidence="5">DUF3592 domain-containing protein</fullName>
    </recommendedName>
</protein>
<sequence>MTATQGKPQAGNLFSGLATAPGVLAAGAVLVGLTLFCCTDGLAGKGLVVVTVAIGVLGFLFGLTGAGTVARDRGRAFAVAVGVPLALLLGAAAAGTVAGLVSSGVHFLNEYDYGKAYGQPVQATIHDDADCSYFKSLRTEDSDITCEKVTWQVDGTTQTGPLMVRLQNIEDAHAGRTLPAHLLDGTAYADGDGKVRPETFFGLVPWWLVLVSPIVALLCFGALASLGGPEPGPTPEPAADEPAAPAPAAD</sequence>
<feature type="transmembrane region" description="Helical" evidence="2">
    <location>
        <begin position="76"/>
        <end position="101"/>
    </location>
</feature>
<feature type="transmembrane region" description="Helical" evidence="2">
    <location>
        <begin position="42"/>
        <end position="64"/>
    </location>
</feature>
<gene>
    <name evidence="3" type="ORF">ACFOZ4_31250</name>
</gene>
<proteinExistence type="predicted"/>
<feature type="region of interest" description="Disordered" evidence="1">
    <location>
        <begin position="229"/>
        <end position="250"/>
    </location>
</feature>
<dbReference type="Proteomes" id="UP001595816">
    <property type="component" value="Unassembled WGS sequence"/>
</dbReference>
<name>A0ABV8LXJ8_9ACTN</name>
<keyword evidence="2" id="KW-0472">Membrane</keyword>
<comment type="caution">
    <text evidence="3">The sequence shown here is derived from an EMBL/GenBank/DDBJ whole genome shotgun (WGS) entry which is preliminary data.</text>
</comment>
<evidence type="ECO:0000313" key="3">
    <source>
        <dbReference type="EMBL" id="MFC4135111.1"/>
    </source>
</evidence>
<feature type="transmembrane region" description="Helical" evidence="2">
    <location>
        <begin position="12"/>
        <end position="36"/>
    </location>
</feature>
<dbReference type="EMBL" id="JBHSAY010000020">
    <property type="protein sequence ID" value="MFC4135111.1"/>
    <property type="molecule type" value="Genomic_DNA"/>
</dbReference>
<evidence type="ECO:0000256" key="2">
    <source>
        <dbReference type="SAM" id="Phobius"/>
    </source>
</evidence>
<keyword evidence="4" id="KW-1185">Reference proteome</keyword>
<evidence type="ECO:0000256" key="1">
    <source>
        <dbReference type="SAM" id="MobiDB-lite"/>
    </source>
</evidence>
<organism evidence="3 4">
    <name type="scientific">Hamadaea flava</name>
    <dbReference type="NCBI Taxonomy" id="1742688"/>
    <lineage>
        <taxon>Bacteria</taxon>
        <taxon>Bacillati</taxon>
        <taxon>Actinomycetota</taxon>
        <taxon>Actinomycetes</taxon>
        <taxon>Micromonosporales</taxon>
        <taxon>Micromonosporaceae</taxon>
        <taxon>Hamadaea</taxon>
    </lineage>
</organism>
<accession>A0ABV8LXJ8</accession>
<evidence type="ECO:0000313" key="4">
    <source>
        <dbReference type="Proteomes" id="UP001595816"/>
    </source>
</evidence>
<dbReference type="RefSeq" id="WP_253762990.1">
    <property type="nucleotide sequence ID" value="NZ_JAMZDZ010000001.1"/>
</dbReference>
<keyword evidence="2" id="KW-1133">Transmembrane helix</keyword>
<feature type="compositionally biased region" description="Low complexity" evidence="1">
    <location>
        <begin position="240"/>
        <end position="250"/>
    </location>
</feature>
<evidence type="ECO:0008006" key="5">
    <source>
        <dbReference type="Google" id="ProtNLM"/>
    </source>
</evidence>
<feature type="transmembrane region" description="Helical" evidence="2">
    <location>
        <begin position="204"/>
        <end position="226"/>
    </location>
</feature>